<dbReference type="Pfam" id="PF13384">
    <property type="entry name" value="HTH_23"/>
    <property type="match status" value="1"/>
</dbReference>
<name>A0A1I7AZR7_9ACTN</name>
<dbReference type="AlphaFoldDB" id="A0A1I7AZR7"/>
<evidence type="ECO:0000313" key="2">
    <source>
        <dbReference type="Proteomes" id="UP000199546"/>
    </source>
</evidence>
<evidence type="ECO:0000313" key="1">
    <source>
        <dbReference type="EMBL" id="SFT80419.1"/>
    </source>
</evidence>
<keyword evidence="1" id="KW-0371">Homeobox</keyword>
<gene>
    <name evidence="1" type="ORF">SAMN05660657_03186</name>
</gene>
<accession>A0A1I7AZR7</accession>
<dbReference type="Proteomes" id="UP000199546">
    <property type="component" value="Unassembled WGS sequence"/>
</dbReference>
<organism evidence="1 2">
    <name type="scientific">Geodermatophilus amargosae</name>
    <dbReference type="NCBI Taxonomy" id="1296565"/>
    <lineage>
        <taxon>Bacteria</taxon>
        <taxon>Bacillati</taxon>
        <taxon>Actinomycetota</taxon>
        <taxon>Actinomycetes</taxon>
        <taxon>Geodermatophilales</taxon>
        <taxon>Geodermatophilaceae</taxon>
        <taxon>Geodermatophilus</taxon>
    </lineage>
</organism>
<reference evidence="2" key="1">
    <citation type="submission" date="2016-10" db="EMBL/GenBank/DDBJ databases">
        <authorList>
            <person name="Varghese N."/>
            <person name="Submissions S."/>
        </authorList>
    </citation>
    <scope>NUCLEOTIDE SEQUENCE [LARGE SCALE GENOMIC DNA]</scope>
    <source>
        <strain evidence="2">DSM 46136</strain>
    </source>
</reference>
<dbReference type="EMBL" id="FPBA01000011">
    <property type="protein sequence ID" value="SFT80419.1"/>
    <property type="molecule type" value="Genomic_DNA"/>
</dbReference>
<sequence length="49" mass="5486">MDRRELERRARDKGAPAREVERARIVLLAAEGVPGKQIAAMVGCAEPRW</sequence>
<dbReference type="STRING" id="1296565.SAMN05660657_03186"/>
<keyword evidence="2" id="KW-1185">Reference proteome</keyword>
<protein>
    <submittedName>
        <fullName evidence="1">Homeodomain-like domain-containing protein</fullName>
    </submittedName>
</protein>
<dbReference type="GO" id="GO:0003677">
    <property type="term" value="F:DNA binding"/>
    <property type="evidence" value="ECO:0007669"/>
    <property type="project" value="UniProtKB-KW"/>
</dbReference>
<keyword evidence="1" id="KW-0238">DNA-binding</keyword>
<proteinExistence type="predicted"/>